<dbReference type="EMBL" id="JABAGR010000015">
    <property type="protein sequence ID" value="NMF26741.1"/>
    <property type="molecule type" value="Genomic_DNA"/>
</dbReference>
<comment type="caution">
    <text evidence="1">The sequence shown here is derived from an EMBL/GenBank/DDBJ whole genome shotgun (WGS) entry which is preliminary data.</text>
</comment>
<gene>
    <name evidence="1" type="primary">cas8c</name>
    <name evidence="1" type="ORF">HF885_09995</name>
</gene>
<accession>A0A7X9Y0Q5</accession>
<evidence type="ECO:0000313" key="2">
    <source>
        <dbReference type="Proteomes" id="UP000565613"/>
    </source>
</evidence>
<reference evidence="1 2" key="1">
    <citation type="submission" date="2020-04" db="EMBL/GenBank/DDBJ databases">
        <authorList>
            <person name="Hitch T.C.A."/>
            <person name="Wylensek D."/>
            <person name="Clavel T."/>
        </authorList>
    </citation>
    <scope>NUCLEOTIDE SEQUENCE [LARGE SCALE GENOMIC DNA]</scope>
    <source>
        <strain evidence="1 2">105184</strain>
    </source>
</reference>
<organism evidence="1 2">
    <name type="scientific">Parafannyhessea umbonata</name>
    <dbReference type="NCBI Taxonomy" id="604330"/>
    <lineage>
        <taxon>Bacteria</taxon>
        <taxon>Bacillati</taxon>
        <taxon>Actinomycetota</taxon>
        <taxon>Coriobacteriia</taxon>
        <taxon>Coriobacteriales</taxon>
        <taxon>Atopobiaceae</taxon>
        <taxon>Parafannyhessea</taxon>
    </lineage>
</organism>
<dbReference type="NCBIfam" id="TIGR01863">
    <property type="entry name" value="cas_Csd1"/>
    <property type="match status" value="1"/>
</dbReference>
<dbReference type="RefSeq" id="WP_170104764.1">
    <property type="nucleotide sequence ID" value="NZ_JABAGR010000015.1"/>
</dbReference>
<evidence type="ECO:0000313" key="1">
    <source>
        <dbReference type="EMBL" id="NMF26741.1"/>
    </source>
</evidence>
<proteinExistence type="predicted"/>
<dbReference type="AlphaFoldDB" id="A0A7X9Y0Q5"/>
<name>A0A7X9Y0Q5_9ACTN</name>
<dbReference type="InterPro" id="IPR010144">
    <property type="entry name" value="CRISPR-assoc_prot_Csd1-typ"/>
</dbReference>
<dbReference type="Pfam" id="PF09709">
    <property type="entry name" value="Cas_Csd1"/>
    <property type="match status" value="1"/>
</dbReference>
<protein>
    <submittedName>
        <fullName evidence="1">Type I-C CRISPR-associated protein Cas8c/Csd1</fullName>
    </submittedName>
</protein>
<sequence>MLLSELNDYYNQVLQTHPDEIAHPGWGSCKVGALLILNPDGEIRSIVSTGDTHGVSMVVPEHQTRSSGIKPFFLCDTSSYLLGADDKDKPDRALQAFSSSKELHLEVLNGVNSPAANAIKKFYRSWDPMKARDNVALSGPEASGLVFSGRFLLFGVSIDGLLVQPITDEAIQSAWSNYYSKPQQGDKVMRCLVTGKKKPIAVLHPSIKGVKNAQSSGAQLVSFNVSAGESYGHQNEQGLNAPVSKEAAQAYGTALNYLLASPIHHAYFGDMTIAYWSRESDDCNSLFFSQLMLLQSGSDSEQKRLDGIVKSVVSGRSLDEFGLQLDSPFFIVGLAPNAARISVRFFLSSTFGQFVENIAEHYERIKIVHAPTAKEFISPYALLHAVENPGSKKPAYESVFCAPLMRSILNNTRYPEGMYQSIIERIRASQNDEEKPTKKVTRTRAAFIRAYLLKNVGLSREEITVTENENTSSISYNLGRLFAILESLQYQANGSSNLANRYMNSASVTPELVYPILLRLANAHLNKVGHDKPGLASWYKNQIAGLIGAERVERFPKRLNLAEQGEFFLGYYEQYASKNTEKKEK</sequence>
<dbReference type="Proteomes" id="UP000565613">
    <property type="component" value="Unassembled WGS sequence"/>
</dbReference>